<keyword evidence="3" id="KW-1185">Reference proteome</keyword>
<dbReference type="InterPro" id="IPR008042">
    <property type="entry name" value="Retrotrans_Pao"/>
</dbReference>
<dbReference type="PANTHER" id="PTHR47331">
    <property type="entry name" value="PHD-TYPE DOMAIN-CONTAINING PROTEIN"/>
    <property type="match status" value="1"/>
</dbReference>
<evidence type="ECO:0008006" key="4">
    <source>
        <dbReference type="Google" id="ProtNLM"/>
    </source>
</evidence>
<dbReference type="EMBL" id="JANEYG010000350">
    <property type="protein sequence ID" value="KAJ8910134.1"/>
    <property type="molecule type" value="Genomic_DNA"/>
</dbReference>
<gene>
    <name evidence="2" type="ORF">NQ315_003505</name>
</gene>
<dbReference type="AlphaFoldDB" id="A0AAV8V7E2"/>
<dbReference type="InterPro" id="IPR021109">
    <property type="entry name" value="Peptidase_aspartic_dom_sf"/>
</dbReference>
<dbReference type="CDD" id="cd00303">
    <property type="entry name" value="retropepsin_like"/>
    <property type="match status" value="1"/>
</dbReference>
<name>A0AAV8V7E2_9CUCU</name>
<accession>A0AAV8V7E2</accession>
<reference evidence="2 3" key="1">
    <citation type="journal article" date="2023" name="Insect Mol. Biol.">
        <title>Genome sequencing provides insights into the evolution of gene families encoding plant cell wall-degrading enzymes in longhorned beetles.</title>
        <authorList>
            <person name="Shin N.R."/>
            <person name="Okamura Y."/>
            <person name="Kirsch R."/>
            <person name="Pauchet Y."/>
        </authorList>
    </citation>
    <scope>NUCLEOTIDE SEQUENCE [LARGE SCALE GENOMIC DNA]</scope>
    <source>
        <strain evidence="2">EAD_L_NR</strain>
    </source>
</reference>
<feature type="region of interest" description="Disordered" evidence="1">
    <location>
        <begin position="280"/>
        <end position="304"/>
    </location>
</feature>
<dbReference type="Gene3D" id="2.40.70.10">
    <property type="entry name" value="Acid Proteases"/>
    <property type="match status" value="1"/>
</dbReference>
<dbReference type="Proteomes" id="UP001159042">
    <property type="component" value="Unassembled WGS sequence"/>
</dbReference>
<sequence>MAEKVKKVKILRDCEIGKLNDVLSSYDEAQTNAAAKSIFKARYQDINDIKSEFCKHNVILMNLVFQDEGELKDAVAISREFDAKFYKIKACFDDMFAADANSMLNSSASINAGAAGSGDKSAKLPKFDLIKFSGDITQFSTYIDYYNSSIHENESLSPISKFRYLISSLEGPPLKISRDIKIKSSSPSRIFSAIENLPKMTSKDPLALRNMLDVFLENLEALRTLEYPVDSWDFIMAHMLLDRTDNETLDRFDLIHDSEAMPTFDTLLKFLEKQCSSSSNMHTNKIKSPKVKSDSFHKNSTGFSRRPVPSSVSFVGIENKGSVKNCFMCSNPHPLYKCPEFLTLTPNERFQLAKNKNLCINCLSNIHKTSNCNSTSTCRLCQRRHHTMLHFDSGKVNNNSSTFSNISSATPAINNKPTHTNEFVQPSTSQTNLPSSVTSVTSCLTNSNTVVLATAVIEVVDVRGNFQKVRCLLDPGSQISFITSKCANQLGLPKQKLQTNIQGIGELNLSTQLGAVHLNIRPVGELDPKFSIYAVIVPKICTTQPNLADPNFFKPGPLDVLIGADLYPYIIQGGQITGTAYEPVAINTVFGFILMGKIVSPTAAIDPNFKTLCSHIEQQSLNNILQKFWELENIPQCTSSSLEDIKCEQIFTNTVSRNSDGRFIVTLPFKNDILPTFPSSKNLALNRFLALEQRLLKNPSLYHEYNQFLREYLDLNHMEILSTEDTYVDDIVTGCSTVDEALALKNELIHLCNKGGFELHKWGSNKSQLLANSSVDARNNAPSRSLDTDEITKVLGLLWVPSSDTFTYKVEPFERPCTKRNLLSELARVFDPLGLLSPITLFMKHLMQQLWVLGLNWDDEPPAEILNLWIRYKQELPLLSTINLRRHIDINFSQSHVALCWIKSHPYKWQPFVGNRVSYIQERIDPSDWYHVRSSDNPADIASRGAFPSALLNNEL</sequence>
<dbReference type="PANTHER" id="PTHR47331:SF5">
    <property type="entry name" value="RIBONUCLEASE H"/>
    <property type="match status" value="1"/>
</dbReference>
<evidence type="ECO:0000313" key="3">
    <source>
        <dbReference type="Proteomes" id="UP001159042"/>
    </source>
</evidence>
<evidence type="ECO:0000256" key="1">
    <source>
        <dbReference type="SAM" id="MobiDB-lite"/>
    </source>
</evidence>
<proteinExistence type="predicted"/>
<dbReference type="InterPro" id="IPR005312">
    <property type="entry name" value="DUF1759"/>
</dbReference>
<protein>
    <recommendedName>
        <fullName evidence="4">Peptidase aspartic putative domain-containing protein</fullName>
    </recommendedName>
</protein>
<comment type="caution">
    <text evidence="2">The sequence shown here is derived from an EMBL/GenBank/DDBJ whole genome shotgun (WGS) entry which is preliminary data.</text>
</comment>
<evidence type="ECO:0000313" key="2">
    <source>
        <dbReference type="EMBL" id="KAJ8910134.1"/>
    </source>
</evidence>
<organism evidence="2 3">
    <name type="scientific">Exocentrus adspersus</name>
    <dbReference type="NCBI Taxonomy" id="1586481"/>
    <lineage>
        <taxon>Eukaryota</taxon>
        <taxon>Metazoa</taxon>
        <taxon>Ecdysozoa</taxon>
        <taxon>Arthropoda</taxon>
        <taxon>Hexapoda</taxon>
        <taxon>Insecta</taxon>
        <taxon>Pterygota</taxon>
        <taxon>Neoptera</taxon>
        <taxon>Endopterygota</taxon>
        <taxon>Coleoptera</taxon>
        <taxon>Polyphaga</taxon>
        <taxon>Cucujiformia</taxon>
        <taxon>Chrysomeloidea</taxon>
        <taxon>Cerambycidae</taxon>
        <taxon>Lamiinae</taxon>
        <taxon>Acanthocinini</taxon>
        <taxon>Exocentrus</taxon>
    </lineage>
</organism>
<dbReference type="Pfam" id="PF05380">
    <property type="entry name" value="Peptidase_A17"/>
    <property type="match status" value="1"/>
</dbReference>
<dbReference type="Pfam" id="PF03564">
    <property type="entry name" value="DUF1759"/>
    <property type="match status" value="1"/>
</dbReference>